<dbReference type="RefSeq" id="WP_129130400.1">
    <property type="nucleotide sequence ID" value="NZ_SDHW01000002.1"/>
</dbReference>
<gene>
    <name evidence="1" type="ORF">ESA94_08200</name>
</gene>
<protein>
    <submittedName>
        <fullName evidence="1">Uncharacterized protein</fullName>
    </submittedName>
</protein>
<dbReference type="EMBL" id="SDHW01000002">
    <property type="protein sequence ID" value="RXK60440.1"/>
    <property type="molecule type" value="Genomic_DNA"/>
</dbReference>
<name>A0A4Q1CIK9_9BACT</name>
<evidence type="ECO:0000313" key="1">
    <source>
        <dbReference type="EMBL" id="RXK60440.1"/>
    </source>
</evidence>
<dbReference type="AlphaFoldDB" id="A0A4Q1CIK9"/>
<evidence type="ECO:0000313" key="2">
    <source>
        <dbReference type="Proteomes" id="UP000290204"/>
    </source>
</evidence>
<proteinExistence type="predicted"/>
<comment type="caution">
    <text evidence="1">The sequence shown here is derived from an EMBL/GenBank/DDBJ whole genome shotgun (WGS) entry which is preliminary data.</text>
</comment>
<accession>A0A4Q1CIK9</accession>
<reference evidence="1 2" key="1">
    <citation type="submission" date="2019-01" db="EMBL/GenBank/DDBJ databases">
        <title>Lacibacter sp. strain TTM-7.</title>
        <authorList>
            <person name="Chen W.-M."/>
        </authorList>
    </citation>
    <scope>NUCLEOTIDE SEQUENCE [LARGE SCALE GENOMIC DNA]</scope>
    <source>
        <strain evidence="1 2">TTM-7</strain>
    </source>
</reference>
<organism evidence="1 2">
    <name type="scientific">Lacibacter luteus</name>
    <dbReference type="NCBI Taxonomy" id="2508719"/>
    <lineage>
        <taxon>Bacteria</taxon>
        <taxon>Pseudomonadati</taxon>
        <taxon>Bacteroidota</taxon>
        <taxon>Chitinophagia</taxon>
        <taxon>Chitinophagales</taxon>
        <taxon>Chitinophagaceae</taxon>
        <taxon>Lacibacter</taxon>
    </lineage>
</organism>
<dbReference type="Proteomes" id="UP000290204">
    <property type="component" value="Unassembled WGS sequence"/>
</dbReference>
<keyword evidence="2" id="KW-1185">Reference proteome</keyword>
<dbReference type="OrthoDB" id="1222242at2"/>
<sequence length="347" mass="41408">MISRKKIFYPVSDPLHHYLRLYHQESKLPVSYDDLKYYAESIPLLDKFGKDTLWETVIYPQSEITRVHDNLKIVYAKLKAAGDLKALKHLYIERIDYCTFGNSHPYRIKIVNKYNDVYDYFYIKTADASRIYGLELEQLLSPNPVHYLVDGGTLVEEHIAGIPGDQFLKLIPRRPEYNLKRVAKEFVKFNERCFLRLLGDMRAYNFVFIITPDFDDYKFFIRTIDFDQQFYEGSKNIYLPQFFKENYPFVELVQKHLNREVVQQYQQEERAVLARRIREERYRLKDLRDVLVKDQVSTPEKIQQLGHELALHYDDAIFEKCTSMGEIIDRSLKRVLITTHTKEFRVG</sequence>